<keyword evidence="1" id="KW-0812">Transmembrane</keyword>
<evidence type="ECO:0000313" key="2">
    <source>
        <dbReference type="EMBL" id="GKV18808.1"/>
    </source>
</evidence>
<keyword evidence="1" id="KW-0472">Membrane</keyword>
<sequence>MWEYNTNGCDPSSRDTMQTLYIYAYVLIGFIHSSESRAICLSVFAVESLFVVEPTMEEGGWGIGSVVAMLVVAAVLFFAPLGMGPVQPPSGLILLIFAVVLIAIFIFLSHASK</sequence>
<name>A0AAV5K216_9ROSI</name>
<comment type="caution">
    <text evidence="2">The sequence shown here is derived from an EMBL/GenBank/DDBJ whole genome shotgun (WGS) entry which is preliminary data.</text>
</comment>
<evidence type="ECO:0000256" key="1">
    <source>
        <dbReference type="SAM" id="Phobius"/>
    </source>
</evidence>
<feature type="transmembrane region" description="Helical" evidence="1">
    <location>
        <begin position="91"/>
        <end position="108"/>
    </location>
</feature>
<gene>
    <name evidence="2" type="ORF">SLEP1_g29143</name>
</gene>
<feature type="transmembrane region" description="Helical" evidence="1">
    <location>
        <begin position="58"/>
        <end position="79"/>
    </location>
</feature>
<dbReference type="Proteomes" id="UP001054252">
    <property type="component" value="Unassembled WGS sequence"/>
</dbReference>
<keyword evidence="3" id="KW-1185">Reference proteome</keyword>
<dbReference type="EMBL" id="BPVZ01000051">
    <property type="protein sequence ID" value="GKV18808.1"/>
    <property type="molecule type" value="Genomic_DNA"/>
</dbReference>
<protein>
    <submittedName>
        <fullName evidence="2">Uncharacterized protein</fullName>
    </submittedName>
</protein>
<reference evidence="2 3" key="1">
    <citation type="journal article" date="2021" name="Commun. Biol.">
        <title>The genome of Shorea leprosula (Dipterocarpaceae) highlights the ecological relevance of drought in aseasonal tropical rainforests.</title>
        <authorList>
            <person name="Ng K.K.S."/>
            <person name="Kobayashi M.J."/>
            <person name="Fawcett J.A."/>
            <person name="Hatakeyama M."/>
            <person name="Paape T."/>
            <person name="Ng C.H."/>
            <person name="Ang C.C."/>
            <person name="Tnah L.H."/>
            <person name="Lee C.T."/>
            <person name="Nishiyama T."/>
            <person name="Sese J."/>
            <person name="O'Brien M.J."/>
            <person name="Copetti D."/>
            <person name="Mohd Noor M.I."/>
            <person name="Ong R.C."/>
            <person name="Putra M."/>
            <person name="Sireger I.Z."/>
            <person name="Indrioko S."/>
            <person name="Kosugi Y."/>
            <person name="Izuno A."/>
            <person name="Isagi Y."/>
            <person name="Lee S.L."/>
            <person name="Shimizu K.K."/>
        </authorList>
    </citation>
    <scope>NUCLEOTIDE SEQUENCE [LARGE SCALE GENOMIC DNA]</scope>
    <source>
        <strain evidence="2">214</strain>
    </source>
</reference>
<organism evidence="2 3">
    <name type="scientific">Rubroshorea leprosula</name>
    <dbReference type="NCBI Taxonomy" id="152421"/>
    <lineage>
        <taxon>Eukaryota</taxon>
        <taxon>Viridiplantae</taxon>
        <taxon>Streptophyta</taxon>
        <taxon>Embryophyta</taxon>
        <taxon>Tracheophyta</taxon>
        <taxon>Spermatophyta</taxon>
        <taxon>Magnoliopsida</taxon>
        <taxon>eudicotyledons</taxon>
        <taxon>Gunneridae</taxon>
        <taxon>Pentapetalae</taxon>
        <taxon>rosids</taxon>
        <taxon>malvids</taxon>
        <taxon>Malvales</taxon>
        <taxon>Dipterocarpaceae</taxon>
        <taxon>Rubroshorea</taxon>
    </lineage>
</organism>
<evidence type="ECO:0000313" key="3">
    <source>
        <dbReference type="Proteomes" id="UP001054252"/>
    </source>
</evidence>
<dbReference type="AlphaFoldDB" id="A0AAV5K216"/>
<proteinExistence type="predicted"/>
<feature type="transmembrane region" description="Helical" evidence="1">
    <location>
        <begin position="20"/>
        <end position="46"/>
    </location>
</feature>
<keyword evidence="1" id="KW-1133">Transmembrane helix</keyword>
<accession>A0AAV5K216</accession>